<dbReference type="CDD" id="cd06267">
    <property type="entry name" value="PBP1_LacI_sugar_binding-like"/>
    <property type="match status" value="1"/>
</dbReference>
<dbReference type="InterPro" id="IPR000843">
    <property type="entry name" value="HTH_LacI"/>
</dbReference>
<dbReference type="EMBL" id="JACIDS010000003">
    <property type="protein sequence ID" value="MBB3931006.1"/>
    <property type="molecule type" value="Genomic_DNA"/>
</dbReference>
<dbReference type="CDD" id="cd01392">
    <property type="entry name" value="HTH_LacI"/>
    <property type="match status" value="1"/>
</dbReference>
<dbReference type="InterPro" id="IPR010982">
    <property type="entry name" value="Lambda_DNA-bd_dom_sf"/>
</dbReference>
<dbReference type="SUPFAM" id="SSF53822">
    <property type="entry name" value="Periplasmic binding protein-like I"/>
    <property type="match status" value="1"/>
</dbReference>
<gene>
    <name evidence="6" type="ORF">GGR25_002056</name>
</gene>
<dbReference type="Pfam" id="PF00356">
    <property type="entry name" value="LacI"/>
    <property type="match status" value="1"/>
</dbReference>
<dbReference type="Pfam" id="PF13377">
    <property type="entry name" value="Peripla_BP_3"/>
    <property type="match status" value="1"/>
</dbReference>
<accession>A0A840ARK0</accession>
<dbReference type="AlphaFoldDB" id="A0A840ARK0"/>
<dbReference type="PROSITE" id="PS00356">
    <property type="entry name" value="HTH_LACI_1"/>
    <property type="match status" value="1"/>
</dbReference>
<dbReference type="InterPro" id="IPR028082">
    <property type="entry name" value="Peripla_BP_I"/>
</dbReference>
<dbReference type="Gene3D" id="3.40.50.2300">
    <property type="match status" value="2"/>
</dbReference>
<dbReference type="InterPro" id="IPR046335">
    <property type="entry name" value="LacI/GalR-like_sensor"/>
</dbReference>
<organism evidence="6 7">
    <name type="scientific">Kaistia hirudinis</name>
    <dbReference type="NCBI Taxonomy" id="1293440"/>
    <lineage>
        <taxon>Bacteria</taxon>
        <taxon>Pseudomonadati</taxon>
        <taxon>Pseudomonadota</taxon>
        <taxon>Alphaproteobacteria</taxon>
        <taxon>Hyphomicrobiales</taxon>
        <taxon>Kaistiaceae</taxon>
        <taxon>Kaistia</taxon>
    </lineage>
</organism>
<dbReference type="SUPFAM" id="SSF47413">
    <property type="entry name" value="lambda repressor-like DNA-binding domains"/>
    <property type="match status" value="1"/>
</dbReference>
<evidence type="ECO:0000256" key="1">
    <source>
        <dbReference type="ARBA" id="ARBA00022491"/>
    </source>
</evidence>
<proteinExistence type="predicted"/>
<dbReference type="Gene3D" id="1.10.260.40">
    <property type="entry name" value="lambda repressor-like DNA-binding domains"/>
    <property type="match status" value="1"/>
</dbReference>
<dbReference type="PROSITE" id="PS50932">
    <property type="entry name" value="HTH_LACI_2"/>
    <property type="match status" value="1"/>
</dbReference>
<dbReference type="SMART" id="SM00354">
    <property type="entry name" value="HTH_LACI"/>
    <property type="match status" value="1"/>
</dbReference>
<keyword evidence="4" id="KW-0804">Transcription</keyword>
<comment type="caution">
    <text evidence="6">The sequence shown here is derived from an EMBL/GenBank/DDBJ whole genome shotgun (WGS) entry which is preliminary data.</text>
</comment>
<keyword evidence="2" id="KW-0805">Transcription regulation</keyword>
<evidence type="ECO:0000313" key="6">
    <source>
        <dbReference type="EMBL" id="MBB3931006.1"/>
    </source>
</evidence>
<feature type="domain" description="HTH lacI-type" evidence="5">
    <location>
        <begin position="2"/>
        <end position="56"/>
    </location>
</feature>
<keyword evidence="3" id="KW-0238">DNA-binding</keyword>
<evidence type="ECO:0000256" key="4">
    <source>
        <dbReference type="ARBA" id="ARBA00023163"/>
    </source>
</evidence>
<evidence type="ECO:0000256" key="3">
    <source>
        <dbReference type="ARBA" id="ARBA00023125"/>
    </source>
</evidence>
<dbReference type="PANTHER" id="PTHR30146:SF148">
    <property type="entry name" value="HTH-TYPE TRANSCRIPTIONAL REPRESSOR PURR-RELATED"/>
    <property type="match status" value="1"/>
</dbReference>
<keyword evidence="7" id="KW-1185">Reference proteome</keyword>
<evidence type="ECO:0000259" key="5">
    <source>
        <dbReference type="PROSITE" id="PS50932"/>
    </source>
</evidence>
<keyword evidence="1" id="KW-0678">Repressor</keyword>
<sequence>MVRLIDVARLAGVSTATVSYVLNGTRPISDDVSERVRRAASELGYRPNRIAQALRTGSTHTLGLIVPDLSNPWFAEVVREVTLAAQKEGYLVLVADTVDNAEQERELLAKIAAHNLDGIFLIPVGTAIAAPPRLPMVVLDRAVEGFDVVCSDHIEGGRQQAGIVRAAGRRRVLLLSGPAISSAEERRSGFLEAIGGDVAVTERRIPFSRELPAEASAALVAGDFDAVVCADDLIALAVMELLHGAGRRIPGEVLVVGYDDISWVALVTGGLATIRQSPARLAAEAVARMLARVRDPGAPVETLRLPVEAQVRAAGAVARSRRPPRTTP</sequence>
<reference evidence="6 7" key="1">
    <citation type="submission" date="2020-08" db="EMBL/GenBank/DDBJ databases">
        <title>Genomic Encyclopedia of Type Strains, Phase IV (KMG-IV): sequencing the most valuable type-strain genomes for metagenomic binning, comparative biology and taxonomic classification.</title>
        <authorList>
            <person name="Goeker M."/>
        </authorList>
    </citation>
    <scope>NUCLEOTIDE SEQUENCE [LARGE SCALE GENOMIC DNA]</scope>
    <source>
        <strain evidence="6 7">DSM 25966</strain>
    </source>
</reference>
<dbReference type="PANTHER" id="PTHR30146">
    <property type="entry name" value="LACI-RELATED TRANSCRIPTIONAL REPRESSOR"/>
    <property type="match status" value="1"/>
</dbReference>
<evidence type="ECO:0000256" key="2">
    <source>
        <dbReference type="ARBA" id="ARBA00023015"/>
    </source>
</evidence>
<dbReference type="GO" id="GO:0000976">
    <property type="term" value="F:transcription cis-regulatory region binding"/>
    <property type="evidence" value="ECO:0007669"/>
    <property type="project" value="TreeGrafter"/>
</dbReference>
<protein>
    <submittedName>
        <fullName evidence="6">LacI family transcriptional regulator</fullName>
    </submittedName>
</protein>
<dbReference type="GO" id="GO:0003700">
    <property type="term" value="F:DNA-binding transcription factor activity"/>
    <property type="evidence" value="ECO:0007669"/>
    <property type="project" value="TreeGrafter"/>
</dbReference>
<dbReference type="RefSeq" id="WP_183398693.1">
    <property type="nucleotide sequence ID" value="NZ_JACIDS010000003.1"/>
</dbReference>
<dbReference type="Proteomes" id="UP000553963">
    <property type="component" value="Unassembled WGS sequence"/>
</dbReference>
<evidence type="ECO:0000313" key="7">
    <source>
        <dbReference type="Proteomes" id="UP000553963"/>
    </source>
</evidence>
<name>A0A840ARK0_9HYPH</name>